<dbReference type="PANTHER" id="PTHR35603">
    <property type="match status" value="1"/>
</dbReference>
<reference evidence="4 5" key="1">
    <citation type="submission" date="2016-10" db="EMBL/GenBank/DDBJ databases">
        <authorList>
            <person name="de Groot N.N."/>
        </authorList>
    </citation>
    <scope>NUCLEOTIDE SEQUENCE [LARGE SCALE GENOMIC DNA]</scope>
    <source>
        <strain evidence="4 5">CGMCC 1.7659</strain>
    </source>
</reference>
<dbReference type="RefSeq" id="WP_175497897.1">
    <property type="nucleotide sequence ID" value="NZ_FOVF01000003.1"/>
</dbReference>
<dbReference type="GO" id="GO:0019867">
    <property type="term" value="C:outer membrane"/>
    <property type="evidence" value="ECO:0007669"/>
    <property type="project" value="InterPro"/>
</dbReference>
<organism evidence="4 5">
    <name type="scientific">Dokdonella immobilis</name>
    <dbReference type="NCBI Taxonomy" id="578942"/>
    <lineage>
        <taxon>Bacteria</taxon>
        <taxon>Pseudomonadati</taxon>
        <taxon>Pseudomonadota</taxon>
        <taxon>Gammaproteobacteria</taxon>
        <taxon>Lysobacterales</taxon>
        <taxon>Rhodanobacteraceae</taxon>
        <taxon>Dokdonella</taxon>
    </lineage>
</organism>
<dbReference type="Proteomes" id="UP000198575">
    <property type="component" value="Unassembled WGS sequence"/>
</dbReference>
<dbReference type="PROSITE" id="PS51257">
    <property type="entry name" value="PROKAR_LIPOPROTEIN"/>
    <property type="match status" value="1"/>
</dbReference>
<accession>A0A1I4W1I7</accession>
<dbReference type="InterPro" id="IPR008816">
    <property type="entry name" value="Gly_zipper_2TM_dom"/>
</dbReference>
<dbReference type="PANTHER" id="PTHR35603:SF2">
    <property type="entry name" value="OUTER MEMBRANE LIPOPROTEIN"/>
    <property type="match status" value="1"/>
</dbReference>
<evidence type="ECO:0000313" key="4">
    <source>
        <dbReference type="EMBL" id="SFN07300.1"/>
    </source>
</evidence>
<dbReference type="EMBL" id="FOVF01000003">
    <property type="protein sequence ID" value="SFN07300.1"/>
    <property type="molecule type" value="Genomic_DNA"/>
</dbReference>
<dbReference type="AlphaFoldDB" id="A0A1I4W1I7"/>
<dbReference type="InterPro" id="IPR051407">
    <property type="entry name" value="Bact_OM_lipoprot/Surf_antigen"/>
</dbReference>
<protein>
    <submittedName>
        <fullName evidence="4">Glycine zipper 2TM domain-containing protein</fullName>
    </submittedName>
</protein>
<dbReference type="STRING" id="578942.SAMN05216289_103260"/>
<feature type="domain" description="Glycine zipper 2TM" evidence="3">
    <location>
        <begin position="56"/>
        <end position="97"/>
    </location>
</feature>
<evidence type="ECO:0000259" key="3">
    <source>
        <dbReference type="Pfam" id="PF05433"/>
    </source>
</evidence>
<dbReference type="Pfam" id="PF05433">
    <property type="entry name" value="Rick_17kDa_Anti"/>
    <property type="match status" value="1"/>
</dbReference>
<comment type="subcellular location">
    <subcellularLocation>
        <location evidence="1">Membrane</location>
    </subcellularLocation>
</comment>
<keyword evidence="5" id="KW-1185">Reference proteome</keyword>
<evidence type="ECO:0000256" key="2">
    <source>
        <dbReference type="ARBA" id="ARBA00023136"/>
    </source>
</evidence>
<evidence type="ECO:0000313" key="5">
    <source>
        <dbReference type="Proteomes" id="UP000198575"/>
    </source>
</evidence>
<name>A0A1I4W1I7_9GAMM</name>
<sequence>MLNRILLAGVASFLIAACAPMQSVEARGHYYERGCDNCGRVVRIESIGQRDRHVGGGTVLGAIVGGALGNQVGKGDGRKAATIAGAVAGGVIGHNVEKNNRRGRSYYRITVRMDRGRTYAYEQSEDYHLRRGDRVYIDNGYVVPAR</sequence>
<gene>
    <name evidence="4" type="ORF">SAMN05216289_103260</name>
</gene>
<evidence type="ECO:0000256" key="1">
    <source>
        <dbReference type="ARBA" id="ARBA00004370"/>
    </source>
</evidence>
<proteinExistence type="predicted"/>
<keyword evidence="2" id="KW-0472">Membrane</keyword>